<comment type="caution">
    <text evidence="3">The sequence shown here is derived from an EMBL/GenBank/DDBJ whole genome shotgun (WGS) entry which is preliminary data.</text>
</comment>
<dbReference type="PRINTS" id="PR01438">
    <property type="entry name" value="UNVRSLSTRESS"/>
</dbReference>
<dbReference type="InterPro" id="IPR014729">
    <property type="entry name" value="Rossmann-like_a/b/a_fold"/>
</dbReference>
<reference evidence="4" key="1">
    <citation type="journal article" date="2019" name="Int. J. Syst. Evol. Microbiol.">
        <title>The Global Catalogue of Microorganisms (GCM) 10K type strain sequencing project: providing services to taxonomists for standard genome sequencing and annotation.</title>
        <authorList>
            <consortium name="The Broad Institute Genomics Platform"/>
            <consortium name="The Broad Institute Genome Sequencing Center for Infectious Disease"/>
            <person name="Wu L."/>
            <person name="Ma J."/>
        </authorList>
    </citation>
    <scope>NUCLEOTIDE SEQUENCE [LARGE SCALE GENOMIC DNA]</scope>
    <source>
        <strain evidence="4">ICMP 6774ER</strain>
    </source>
</reference>
<feature type="domain" description="UspA" evidence="2">
    <location>
        <begin position="140"/>
        <end position="274"/>
    </location>
</feature>
<dbReference type="PANTHER" id="PTHR46553">
    <property type="entry name" value="ADENINE NUCLEOTIDE ALPHA HYDROLASES-LIKE SUPERFAMILY PROTEIN"/>
    <property type="match status" value="1"/>
</dbReference>
<name>A0ABW4SL46_9ACTN</name>
<feature type="domain" description="UspA" evidence="2">
    <location>
        <begin position="6"/>
        <end position="130"/>
    </location>
</feature>
<dbReference type="Proteomes" id="UP001597368">
    <property type="component" value="Unassembled WGS sequence"/>
</dbReference>
<dbReference type="SUPFAM" id="SSF52402">
    <property type="entry name" value="Adenine nucleotide alpha hydrolases-like"/>
    <property type="match status" value="2"/>
</dbReference>
<organism evidence="3 4">
    <name type="scientific">Nonomuraea mangrovi</name>
    <dbReference type="NCBI Taxonomy" id="2316207"/>
    <lineage>
        <taxon>Bacteria</taxon>
        <taxon>Bacillati</taxon>
        <taxon>Actinomycetota</taxon>
        <taxon>Actinomycetes</taxon>
        <taxon>Streptosporangiales</taxon>
        <taxon>Streptosporangiaceae</taxon>
        <taxon>Nonomuraea</taxon>
    </lineage>
</organism>
<dbReference type="RefSeq" id="WP_379568499.1">
    <property type="nucleotide sequence ID" value="NZ_JBHUFV010000003.1"/>
</dbReference>
<dbReference type="InterPro" id="IPR006016">
    <property type="entry name" value="UspA"/>
</dbReference>
<keyword evidence="4" id="KW-1185">Reference proteome</keyword>
<evidence type="ECO:0000259" key="2">
    <source>
        <dbReference type="Pfam" id="PF00582"/>
    </source>
</evidence>
<dbReference type="Pfam" id="PF00582">
    <property type="entry name" value="Usp"/>
    <property type="match status" value="2"/>
</dbReference>
<evidence type="ECO:0000256" key="1">
    <source>
        <dbReference type="ARBA" id="ARBA00008791"/>
    </source>
</evidence>
<accession>A0ABW4SL46</accession>
<protein>
    <submittedName>
        <fullName evidence="3">Universal stress protein</fullName>
    </submittedName>
</protein>
<dbReference type="PANTHER" id="PTHR46553:SF3">
    <property type="entry name" value="ADENINE NUCLEOTIDE ALPHA HYDROLASES-LIKE SUPERFAMILY PROTEIN"/>
    <property type="match status" value="1"/>
</dbReference>
<comment type="similarity">
    <text evidence="1">Belongs to the universal stress protein A family.</text>
</comment>
<evidence type="ECO:0000313" key="4">
    <source>
        <dbReference type="Proteomes" id="UP001597368"/>
    </source>
</evidence>
<dbReference type="InterPro" id="IPR006015">
    <property type="entry name" value="Universal_stress_UspA"/>
</dbReference>
<gene>
    <name evidence="3" type="ORF">ACFSKW_02105</name>
</gene>
<sequence>MPDLSSIVVGTDGSEPATKAVEWAAADAARRGLALRIVHVCERWGVPEERGYCEGALAAAADHARLSGPGVEMTTELLPGHVVETLVRESATADSVVLGSRGLGGFGALLLGSVGLAVAGHAEAPVVIVREPERPERGEVVAGFDGSEHSEAALDYALEQALARGVRLHTVYAWQMPVAGPHAAGSGEIMARAADDASGIARERLARWRDEHGHIEVKESFVCEHPVAALVDASKTAALLVVGSRGMGGFASAVLGSVSHGVLHHAHCPVAVVRPRKEAS</sequence>
<dbReference type="EMBL" id="JBHUFV010000003">
    <property type="protein sequence ID" value="MFD1930262.1"/>
    <property type="molecule type" value="Genomic_DNA"/>
</dbReference>
<evidence type="ECO:0000313" key="3">
    <source>
        <dbReference type="EMBL" id="MFD1930262.1"/>
    </source>
</evidence>
<dbReference type="Gene3D" id="3.40.50.620">
    <property type="entry name" value="HUPs"/>
    <property type="match status" value="2"/>
</dbReference>
<proteinExistence type="inferred from homology"/>